<dbReference type="CDD" id="cd24017">
    <property type="entry name" value="ASKHA_T2SSL_N"/>
    <property type="match status" value="1"/>
</dbReference>
<sequence>MSVEHIYNLDQRVGSVEDPLHSVAGTNTETMSLWIPSERVGLHWVDIPSAPQRKWAELIPWMLEDRILQPIEEMHFVVAGRSNSQLQILAVSHQDMKEWRRIADNAGVTAIAMVPDFMALHWEPGIISVGWREGMLLVRQSQNTGFAAEPNVGWTILESLVQDSSQAPRLSLSVPDLNMVPKQLTQDANINSSVIDWHFSHFDPSLNLMTGAFKPAPKQTILSFWWPVAAAACLLLALWVGYLQTANRALEFEVAGLQQNVLANYTRLFSGSKPSLQTLKATGESQVDQLFKQQQSLQGQPMAALLALDKIMAGCQCELEGFSANQDGLNLTLRGGAELAKKSLAMKGYQFSLNQDKAAGSDIFLLSVTGLKNQGSGR</sequence>
<dbReference type="Pfam" id="PF05134">
    <property type="entry name" value="T2SSL"/>
    <property type="match status" value="1"/>
</dbReference>
<feature type="domain" description="GspL cytoplasmic actin-ATPase-like" evidence="2">
    <location>
        <begin position="9"/>
        <end position="214"/>
    </location>
</feature>
<evidence type="ECO:0000313" key="3">
    <source>
        <dbReference type="EMBL" id="KRO96748.1"/>
    </source>
</evidence>
<dbReference type="Gene3D" id="3.30.420.380">
    <property type="match status" value="1"/>
</dbReference>
<dbReference type="GO" id="GO:0015628">
    <property type="term" value="P:protein secretion by the type II secretion system"/>
    <property type="evidence" value="ECO:0007669"/>
    <property type="project" value="InterPro"/>
</dbReference>
<dbReference type="GO" id="GO:0015627">
    <property type="term" value="C:type II protein secretion system complex"/>
    <property type="evidence" value="ECO:0007669"/>
    <property type="project" value="InterPro"/>
</dbReference>
<dbReference type="Proteomes" id="UP000051213">
    <property type="component" value="Unassembled WGS sequence"/>
</dbReference>
<dbReference type="InterPro" id="IPR007812">
    <property type="entry name" value="T2SS_protein-GspL"/>
</dbReference>
<reference evidence="3 4" key="1">
    <citation type="submission" date="2015-10" db="EMBL/GenBank/DDBJ databases">
        <title>Metagenome-Assembled Genomes uncover a global brackish microbiome.</title>
        <authorList>
            <person name="Hugerth L.W."/>
            <person name="Larsson J."/>
            <person name="Alneberg J."/>
            <person name="Lindh M.V."/>
            <person name="Legrand C."/>
            <person name="Pinhassi J."/>
            <person name="Andersson A.F."/>
        </authorList>
    </citation>
    <scope>NUCLEOTIDE SEQUENCE [LARGE SCALE GENOMIC DNA]</scope>
    <source>
        <strain evidence="3">BACL26 MAG-121220-bin70</strain>
    </source>
</reference>
<evidence type="ECO:0000256" key="1">
    <source>
        <dbReference type="SAM" id="Phobius"/>
    </source>
</evidence>
<organism evidence="3 4">
    <name type="scientific">SAR92 bacterium BACL26 MAG-121220-bin70</name>
    <dbReference type="NCBI Taxonomy" id="1655626"/>
    <lineage>
        <taxon>Bacteria</taxon>
        <taxon>Pseudomonadati</taxon>
        <taxon>Pseudomonadota</taxon>
        <taxon>Gammaproteobacteria</taxon>
        <taxon>Cellvibrionales</taxon>
        <taxon>Porticoccaceae</taxon>
        <taxon>SAR92 clade</taxon>
    </lineage>
</organism>
<dbReference type="GO" id="GO:0009276">
    <property type="term" value="C:Gram-negative-bacterium-type cell wall"/>
    <property type="evidence" value="ECO:0007669"/>
    <property type="project" value="InterPro"/>
</dbReference>
<dbReference type="InterPro" id="IPR043129">
    <property type="entry name" value="ATPase_NBD"/>
</dbReference>
<dbReference type="NCBIfam" id="TIGR01709">
    <property type="entry name" value="typeII_sec_gspL"/>
    <property type="match status" value="1"/>
</dbReference>
<keyword evidence="1" id="KW-0472">Membrane</keyword>
<keyword evidence="1" id="KW-1133">Transmembrane helix</keyword>
<name>A0A0R2UB87_9GAMM</name>
<evidence type="ECO:0000259" key="2">
    <source>
        <dbReference type="Pfam" id="PF05134"/>
    </source>
</evidence>
<evidence type="ECO:0000313" key="4">
    <source>
        <dbReference type="Proteomes" id="UP000051213"/>
    </source>
</evidence>
<dbReference type="SUPFAM" id="SSF53067">
    <property type="entry name" value="Actin-like ATPase domain"/>
    <property type="match status" value="1"/>
</dbReference>
<dbReference type="EMBL" id="LICA01000039">
    <property type="protein sequence ID" value="KRO96748.1"/>
    <property type="molecule type" value="Genomic_DNA"/>
</dbReference>
<comment type="caution">
    <text evidence="3">The sequence shown here is derived from an EMBL/GenBank/DDBJ whole genome shotgun (WGS) entry which is preliminary data.</text>
</comment>
<keyword evidence="1" id="KW-0812">Transmembrane</keyword>
<gene>
    <name evidence="3" type="ORF">ABS24_06135</name>
</gene>
<dbReference type="InterPro" id="IPR024230">
    <property type="entry name" value="GspL_cyto_dom"/>
</dbReference>
<proteinExistence type="predicted"/>
<feature type="transmembrane region" description="Helical" evidence="1">
    <location>
        <begin position="224"/>
        <end position="243"/>
    </location>
</feature>
<dbReference type="AlphaFoldDB" id="A0A0R2UB87"/>
<accession>A0A0R2UB87</accession>
<protein>
    <recommendedName>
        <fullName evidence="2">GspL cytoplasmic actin-ATPase-like domain-containing protein</fullName>
    </recommendedName>
</protein>